<protein>
    <submittedName>
        <fullName evidence="3">Uncharacterized protein</fullName>
    </submittedName>
</protein>
<dbReference type="AlphaFoldDB" id="A0A915CGI4"/>
<feature type="signal peptide" evidence="1">
    <location>
        <begin position="1"/>
        <end position="18"/>
    </location>
</feature>
<dbReference type="Proteomes" id="UP000887569">
    <property type="component" value="Unplaced"/>
</dbReference>
<evidence type="ECO:0000313" key="2">
    <source>
        <dbReference type="Proteomes" id="UP000887569"/>
    </source>
</evidence>
<organism evidence="2 3">
    <name type="scientific">Parascaris univalens</name>
    <name type="common">Nematode worm</name>
    <dbReference type="NCBI Taxonomy" id="6257"/>
    <lineage>
        <taxon>Eukaryota</taxon>
        <taxon>Metazoa</taxon>
        <taxon>Ecdysozoa</taxon>
        <taxon>Nematoda</taxon>
        <taxon>Chromadorea</taxon>
        <taxon>Rhabditida</taxon>
        <taxon>Spirurina</taxon>
        <taxon>Ascaridomorpha</taxon>
        <taxon>Ascaridoidea</taxon>
        <taxon>Ascarididae</taxon>
        <taxon>Parascaris</taxon>
    </lineage>
</organism>
<evidence type="ECO:0000313" key="3">
    <source>
        <dbReference type="WBParaSite" id="PgR153_g003_t01"/>
    </source>
</evidence>
<feature type="chain" id="PRO_5036720625" evidence="1">
    <location>
        <begin position="19"/>
        <end position="264"/>
    </location>
</feature>
<name>A0A915CGI4_PARUN</name>
<proteinExistence type="predicted"/>
<accession>A0A915CGI4</accession>
<keyword evidence="2" id="KW-1185">Reference proteome</keyword>
<reference evidence="3" key="1">
    <citation type="submission" date="2022-11" db="UniProtKB">
        <authorList>
            <consortium name="WormBaseParasite"/>
        </authorList>
    </citation>
    <scope>IDENTIFICATION</scope>
</reference>
<dbReference type="WBParaSite" id="PgR153_g003_t01">
    <property type="protein sequence ID" value="PgR153_g003_t01"/>
    <property type="gene ID" value="PgR153_g003"/>
</dbReference>
<sequence>MLFLWLSAAVLSMASILAFIPSKFEDIHRRSVHHTCESNDECQARLKSSWPLYTFVCCTTIICDENYGNYYLVSSGCTPQQQCTPVIETKGYSYFAARFERHIFESFETSLVGDCALTRQKMQNSTVPDAMLVSAKPELTTIVQPTIRATESPHCPCTDPTECCLQVVCFDSLQKEAQEFRTHVECVPQCVHLAIKAAHRYTFYIPLDTWSRRIEYEREQGAPAVEGTCRETRLTSSVHLRSSLRNQYIPGGTRCQTSKPTWED</sequence>
<evidence type="ECO:0000256" key="1">
    <source>
        <dbReference type="SAM" id="SignalP"/>
    </source>
</evidence>
<keyword evidence="1" id="KW-0732">Signal</keyword>